<dbReference type="HOGENOM" id="CLU_004629_1_0_1"/>
<dbReference type="EnsemblMetazoa" id="PHUM500270-RA">
    <property type="protein sequence ID" value="PHUM500270-PA"/>
    <property type="gene ID" value="PHUM500270"/>
</dbReference>
<reference evidence="23" key="2">
    <citation type="submission" date="2007-04" db="EMBL/GenBank/DDBJ databases">
        <title>The genome of the human body louse.</title>
        <authorList>
            <consortium name="The Human Body Louse Genome Consortium"/>
            <person name="Kirkness E."/>
            <person name="Walenz B."/>
            <person name="Hass B."/>
            <person name="Bruggner R."/>
            <person name="Strausberg R."/>
        </authorList>
    </citation>
    <scope>NUCLEOTIDE SEQUENCE</scope>
    <source>
        <strain evidence="23">USDA</strain>
    </source>
</reference>
<evidence type="ECO:0000256" key="11">
    <source>
        <dbReference type="ARBA" id="ARBA00023010"/>
    </source>
</evidence>
<feature type="region of interest" description="Disordered" evidence="21">
    <location>
        <begin position="1157"/>
        <end position="1220"/>
    </location>
</feature>
<dbReference type="GO" id="GO:0051028">
    <property type="term" value="P:mRNA transport"/>
    <property type="evidence" value="ECO:0007669"/>
    <property type="project" value="UniProtKB-KW"/>
</dbReference>
<keyword evidence="7 20" id="KW-0863">Zinc-finger</keyword>
<feature type="compositionally biased region" description="Low complexity" evidence="21">
    <location>
        <begin position="1196"/>
        <end position="1208"/>
    </location>
</feature>
<dbReference type="PROSITE" id="PS50199">
    <property type="entry name" value="ZF_RANBP2_2"/>
    <property type="match status" value="5"/>
</dbReference>
<comment type="subcellular location">
    <subcellularLocation>
        <location evidence="2">Nucleus membrane</location>
    </subcellularLocation>
    <subcellularLocation>
        <location evidence="3">Nucleus</location>
        <location evidence="3">Nuclear pore complex</location>
    </subcellularLocation>
</comment>
<evidence type="ECO:0000256" key="15">
    <source>
        <dbReference type="ARBA" id="ARBA00023242"/>
    </source>
</evidence>
<evidence type="ECO:0000256" key="10">
    <source>
        <dbReference type="ARBA" id="ARBA00022927"/>
    </source>
</evidence>
<keyword evidence="5" id="KW-0479">Metal-binding</keyword>
<feature type="compositionally biased region" description="Low complexity" evidence="21">
    <location>
        <begin position="1366"/>
        <end position="1379"/>
    </location>
</feature>
<keyword evidence="9" id="KW-0862">Zinc</keyword>
<dbReference type="OMA" id="SASEWEC"/>
<accession>E0VXG5</accession>
<feature type="domain" description="RanBP2-type" evidence="22">
    <location>
        <begin position="887"/>
        <end position="916"/>
    </location>
</feature>
<dbReference type="PROSITE" id="PS01358">
    <property type="entry name" value="ZF_RANBP2_1"/>
    <property type="match status" value="5"/>
</dbReference>
<reference evidence="23" key="1">
    <citation type="submission" date="2007-04" db="EMBL/GenBank/DDBJ databases">
        <title>Annotation of Pediculus humanus corporis strain USDA.</title>
        <authorList>
            <person name="Kirkness E."/>
            <person name="Hannick L."/>
            <person name="Hass B."/>
            <person name="Bruggner R."/>
            <person name="Lawson D."/>
            <person name="Bidwell S."/>
            <person name="Joardar V."/>
            <person name="Caler E."/>
            <person name="Walenz B."/>
            <person name="Inman J."/>
            <person name="Schobel S."/>
            <person name="Galinsky K."/>
            <person name="Amedeo P."/>
            <person name="Strausberg R."/>
        </authorList>
    </citation>
    <scope>NUCLEOTIDE SEQUENCE</scope>
    <source>
        <strain evidence="23">USDA</strain>
    </source>
</reference>
<feature type="compositionally biased region" description="Basic residues" evidence="21">
    <location>
        <begin position="1414"/>
        <end position="1427"/>
    </location>
</feature>
<feature type="domain" description="RanBP2-type" evidence="22">
    <location>
        <begin position="765"/>
        <end position="794"/>
    </location>
</feature>
<evidence type="ECO:0000256" key="14">
    <source>
        <dbReference type="ARBA" id="ARBA00023136"/>
    </source>
</evidence>
<proteinExistence type="inferred from homology"/>
<dbReference type="InterPro" id="IPR001876">
    <property type="entry name" value="Znf_RanBP2"/>
</dbReference>
<dbReference type="KEGG" id="phu:Phum_PHUM500270"/>
<dbReference type="GO" id="GO:0017056">
    <property type="term" value="F:structural constituent of nuclear pore"/>
    <property type="evidence" value="ECO:0007669"/>
    <property type="project" value="TreeGrafter"/>
</dbReference>
<keyword evidence="6" id="KW-0677">Repeat</keyword>
<dbReference type="STRING" id="121224.E0VXG5"/>
<organism>
    <name type="scientific">Pediculus humanus subsp. corporis</name>
    <name type="common">Body louse</name>
    <dbReference type="NCBI Taxonomy" id="121224"/>
    <lineage>
        <taxon>Eukaryota</taxon>
        <taxon>Metazoa</taxon>
        <taxon>Ecdysozoa</taxon>
        <taxon>Arthropoda</taxon>
        <taxon>Hexapoda</taxon>
        <taxon>Insecta</taxon>
        <taxon>Pterygota</taxon>
        <taxon>Neoptera</taxon>
        <taxon>Paraneoptera</taxon>
        <taxon>Psocodea</taxon>
        <taxon>Troctomorpha</taxon>
        <taxon>Phthiraptera</taxon>
        <taxon>Anoplura</taxon>
        <taxon>Pediculidae</taxon>
        <taxon>Pediculus</taxon>
    </lineage>
</organism>
<keyword evidence="14" id="KW-0472">Membrane</keyword>
<dbReference type="Pfam" id="PF00641">
    <property type="entry name" value="Zn_ribbon_RanBP"/>
    <property type="match status" value="4"/>
</dbReference>
<dbReference type="GO" id="GO:0031965">
    <property type="term" value="C:nuclear membrane"/>
    <property type="evidence" value="ECO:0007669"/>
    <property type="project" value="UniProtKB-SubCell"/>
</dbReference>
<dbReference type="InterPro" id="IPR013913">
    <property type="entry name" value="Nup153_N"/>
</dbReference>
<feature type="region of interest" description="Disordered" evidence="21">
    <location>
        <begin position="301"/>
        <end position="321"/>
    </location>
</feature>
<dbReference type="SMART" id="SM00547">
    <property type="entry name" value="ZnF_RBZ"/>
    <property type="match status" value="5"/>
</dbReference>
<dbReference type="GO" id="GO:0006405">
    <property type="term" value="P:RNA export from nucleus"/>
    <property type="evidence" value="ECO:0007669"/>
    <property type="project" value="TreeGrafter"/>
</dbReference>
<dbReference type="CTD" id="8236331"/>
<dbReference type="InterPro" id="IPR026054">
    <property type="entry name" value="Nucleoporin"/>
</dbReference>
<evidence type="ECO:0000259" key="22">
    <source>
        <dbReference type="PROSITE" id="PS50199"/>
    </source>
</evidence>
<feature type="compositionally biased region" description="Basic and acidic residues" evidence="21">
    <location>
        <begin position="1103"/>
        <end position="1126"/>
    </location>
</feature>
<name>E0VXG5_PEDHC</name>
<evidence type="ECO:0000256" key="1">
    <source>
        <dbReference type="ARBA" id="ARBA00001947"/>
    </source>
</evidence>
<feature type="compositionally biased region" description="Polar residues" evidence="21">
    <location>
        <begin position="135"/>
        <end position="172"/>
    </location>
</feature>
<evidence type="ECO:0000256" key="16">
    <source>
        <dbReference type="ARBA" id="ARBA00060842"/>
    </source>
</evidence>
<evidence type="ECO:0000256" key="21">
    <source>
        <dbReference type="SAM" id="MobiDB-lite"/>
    </source>
</evidence>
<evidence type="ECO:0000256" key="19">
    <source>
        <dbReference type="ARBA" id="ARBA00079437"/>
    </source>
</evidence>
<dbReference type="FunFam" id="4.10.1060.10:FF:000001">
    <property type="entry name" value="Nuclear pore complex protein Nup153"/>
    <property type="match status" value="2"/>
</dbReference>
<evidence type="ECO:0000256" key="7">
    <source>
        <dbReference type="ARBA" id="ARBA00022771"/>
    </source>
</evidence>
<keyword evidence="11" id="KW-0811">Translocation</keyword>
<evidence type="ECO:0000313" key="24">
    <source>
        <dbReference type="EnsemblMetazoa" id="PHUM500270-PA"/>
    </source>
</evidence>
<dbReference type="PANTHER" id="PTHR23193:SF23">
    <property type="entry name" value="NUCLEAR PORE COMPLEX PROTEIN NUP153"/>
    <property type="match status" value="1"/>
</dbReference>
<evidence type="ECO:0000313" key="23">
    <source>
        <dbReference type="EMBL" id="EEB18071.1"/>
    </source>
</evidence>
<dbReference type="Pfam" id="PF08604">
    <property type="entry name" value="Nup153"/>
    <property type="match status" value="2"/>
</dbReference>
<comment type="similarity">
    <text evidence="16">Belongs to the NUP153 family.</text>
</comment>
<dbReference type="GO" id="GO:0008139">
    <property type="term" value="F:nuclear localization sequence binding"/>
    <property type="evidence" value="ECO:0007669"/>
    <property type="project" value="TreeGrafter"/>
</dbReference>
<dbReference type="OrthoDB" id="79830at2759"/>
<feature type="compositionally biased region" description="Polar residues" evidence="21">
    <location>
        <begin position="1382"/>
        <end position="1402"/>
    </location>
</feature>
<evidence type="ECO:0000256" key="13">
    <source>
        <dbReference type="ARBA" id="ARBA00023132"/>
    </source>
</evidence>
<sequence>MGHSPVTLFEYLGSFVTKVASRVSGYLGGWFGSSVKSNDDADATGTSSSGHQICVDNGSRRVTEGLEVKRPSLITHRFIERENVDATCSPAKRFKLSQTEKIDINFPISPIPSTSGLFTNTSLNHTYDVPKSEDFVTNNPGPSTLQSQRYSMTNNDPPASSNTDVKANGNNDNHSDSSESTSGCSSLVPQSDRLSQSAYISSSRKRNLEEKLKYARQLQQSRASTYLNKSIPVNDTVGARKKPSFDVTAYSNTSVDKSLLREKLVNSPFYSGQTSYGGASAYRLSRNTFYSQKCPKSSLEKKEGTQIDVKPSHYGSTESLSNMSHTAKRILEALEQFSTPISDAKRIPVNRLTPLGTKRRRFDEHSESKLHLSTPISPLNPNAGPVITGLNVPTVPDLLKLKRLEQIQNSTAAARQVAVPKQEYTLPSDVTPARKTGKIITKRKDKEKNAVFDKVEEVNLPQISLPISTLPTFDFKLPPTTTTQSTEAKPEQPEKISNRTFTFSDPIPVSVDSVSDSLVRKNSFTFSNPLLANGKKNEIEKEVSSSLANFMSSDAVAKLKRKSINDVSLKSNDSPVTPAVSQDFKGGSVMDYFKKTAAEKSADKKLPADSASGTWECDNCLIRNLNSSKICCGCKISRVNKNIEKSLISPPKAKPLKEETKSLIKPGFGDKFKPPAGSWSCKECFVSNKESALKCIACDAPKFGITKSKVASTPVPAPSLAAPTPAPAPAPAPVLPTVSTAATVPTPEIFKPPSNTGFGDFFKKQENQWECSSCMIRNKDTLTKCAACETPKPGSKPEKTETKFSFGATPSTGSFVFGIDKASGIKSAADSSTFKIPSTTQPVTIPKNTSPGSNFQPTSTSIGGFTPAMPSSNSVLKPSFGEKFKPPSDSWSCKECFVNNKESAIKCIACEAPKAGTSMPKVSSASDLVPNPVPAFALPSASATEISKPPTNTGFGDFFKKQENQWECSSCMIRNKDTLTKCAACETPKPGSKPEKTETKFSFGATPTTGGFVFGIDKASGIKSAADSSTFKIPSTSQTETVPKTNSTANCFQPISTSVGVFTFGIPPANTQEKKDKPKIESNPAVEASSSRFMVTSTSGFNIRKDEPQVESERGNADKDKDKKMEIQNGKNEISVTDAPKADSEISKPFIFNAPVKPSGNSLFGMPKDENKDKTSEPNKKPSFFFGSNSNTVGTPFANAFAPNPEAPKLFGNKEQNSGTVPLFGNSNPTPFSSPFMQPAPEKPVQPFIFGGASAQTSTVASSTPAVTAPGVFTFGGGNSNSSQFTFGSGSTFNFGSKLPTTNTFESFEQSKAETSGGSTSVFTNPTPVFGMSSAPATFNSAPSKFEFGTPSVQAQNPSNVFQFGATSSESQPASAPPATGFSLSVPQSFNFTGGQTPTFSAQPKPDSREPRRFLKAARRNNTRRPN</sequence>
<dbReference type="eggNOG" id="KOG4719">
    <property type="taxonomic scope" value="Eukaryota"/>
</dbReference>
<feature type="domain" description="RanBP2-type" evidence="22">
    <location>
        <begin position="611"/>
        <end position="640"/>
    </location>
</feature>
<dbReference type="EMBL" id="AAZO01006065">
    <property type="status" value="NOT_ANNOTATED_CDS"/>
    <property type="molecule type" value="Genomic_DNA"/>
</dbReference>
<dbReference type="VEuPathDB" id="VectorBase:PHUM500270"/>
<feature type="region of interest" description="Disordered" evidence="21">
    <location>
        <begin position="1068"/>
        <end position="1141"/>
    </location>
</feature>
<keyword evidence="25" id="KW-1185">Reference proteome</keyword>
<dbReference type="GO" id="GO:0003677">
    <property type="term" value="F:DNA binding"/>
    <property type="evidence" value="ECO:0007669"/>
    <property type="project" value="UniProtKB-KW"/>
</dbReference>
<dbReference type="EMBL" id="DS235832">
    <property type="protein sequence ID" value="EEB18071.1"/>
    <property type="molecule type" value="Genomic_DNA"/>
</dbReference>
<feature type="compositionally biased region" description="Polar residues" evidence="21">
    <location>
        <begin position="1088"/>
        <end position="1101"/>
    </location>
</feature>
<dbReference type="InParanoid" id="E0VXG5"/>
<reference evidence="24" key="3">
    <citation type="submission" date="2020-05" db="UniProtKB">
        <authorList>
            <consortium name="EnsemblMetazoa"/>
        </authorList>
    </citation>
    <scope>IDENTIFICATION</scope>
    <source>
        <strain evidence="24">USDA</strain>
    </source>
</reference>
<evidence type="ECO:0000256" key="4">
    <source>
        <dbReference type="ARBA" id="ARBA00022448"/>
    </source>
</evidence>
<evidence type="ECO:0000256" key="8">
    <source>
        <dbReference type="ARBA" id="ARBA00022816"/>
    </source>
</evidence>
<evidence type="ECO:0000256" key="5">
    <source>
        <dbReference type="ARBA" id="ARBA00022723"/>
    </source>
</evidence>
<dbReference type="SUPFAM" id="SSF90209">
    <property type="entry name" value="Ran binding protein zinc finger-like"/>
    <property type="match status" value="4"/>
</dbReference>
<feature type="region of interest" description="Disordered" evidence="21">
    <location>
        <begin position="1341"/>
        <end position="1427"/>
    </location>
</feature>
<comment type="cofactor">
    <cofactor evidence="1">
        <name>Zn(2+)</name>
        <dbReference type="ChEBI" id="CHEBI:29105"/>
    </cofactor>
</comment>
<keyword evidence="8" id="KW-0509">mRNA transport</keyword>
<feature type="domain" description="RanBP2-type" evidence="22">
    <location>
        <begin position="962"/>
        <end position="991"/>
    </location>
</feature>
<evidence type="ECO:0000256" key="6">
    <source>
        <dbReference type="ARBA" id="ARBA00022737"/>
    </source>
</evidence>
<dbReference type="eggNOG" id="KOG0864">
    <property type="taxonomic scope" value="Eukaryota"/>
</dbReference>
<keyword evidence="4" id="KW-0813">Transport</keyword>
<evidence type="ECO:0000256" key="17">
    <source>
        <dbReference type="ARBA" id="ARBA00068609"/>
    </source>
</evidence>
<keyword evidence="13" id="KW-0906">Nuclear pore complex</keyword>
<feature type="region of interest" description="Disordered" evidence="21">
    <location>
        <begin position="130"/>
        <end position="190"/>
    </location>
</feature>
<dbReference type="GO" id="GO:0008270">
    <property type="term" value="F:zinc ion binding"/>
    <property type="evidence" value="ECO:0007669"/>
    <property type="project" value="UniProtKB-KW"/>
</dbReference>
<dbReference type="GO" id="GO:0005643">
    <property type="term" value="C:nuclear pore"/>
    <property type="evidence" value="ECO:0007669"/>
    <property type="project" value="UniProtKB-SubCell"/>
</dbReference>
<gene>
    <name evidence="24" type="primary">8236331</name>
    <name evidence="23" type="ORF">Phum_PHUM500270</name>
</gene>
<evidence type="ECO:0000256" key="20">
    <source>
        <dbReference type="PROSITE-ProRule" id="PRU00322"/>
    </source>
</evidence>
<feature type="domain" description="RanBP2-type" evidence="22">
    <location>
        <begin position="675"/>
        <end position="704"/>
    </location>
</feature>
<keyword evidence="10" id="KW-0653">Protein transport</keyword>
<dbReference type="Gene3D" id="4.10.1060.10">
    <property type="entry name" value="Zinc finger, RanBP2-type"/>
    <property type="match status" value="4"/>
</dbReference>
<dbReference type="Proteomes" id="UP000009046">
    <property type="component" value="Unassembled WGS sequence"/>
</dbReference>
<feature type="compositionally biased region" description="Polar residues" evidence="21">
    <location>
        <begin position="1351"/>
        <end position="1362"/>
    </location>
</feature>
<dbReference type="GeneID" id="8236331"/>
<dbReference type="InterPro" id="IPR036443">
    <property type="entry name" value="Znf_RanBP2_sf"/>
</dbReference>
<evidence type="ECO:0000256" key="9">
    <source>
        <dbReference type="ARBA" id="ARBA00022833"/>
    </source>
</evidence>
<keyword evidence="15" id="KW-0539">Nucleus</keyword>
<evidence type="ECO:0000256" key="12">
    <source>
        <dbReference type="ARBA" id="ARBA00023125"/>
    </source>
</evidence>
<evidence type="ECO:0000256" key="2">
    <source>
        <dbReference type="ARBA" id="ARBA00004126"/>
    </source>
</evidence>
<feature type="compositionally biased region" description="Basic and acidic residues" evidence="21">
    <location>
        <begin position="1167"/>
        <end position="1180"/>
    </location>
</feature>
<evidence type="ECO:0000256" key="18">
    <source>
        <dbReference type="ARBA" id="ARBA00078197"/>
    </source>
</evidence>
<evidence type="ECO:0000256" key="3">
    <source>
        <dbReference type="ARBA" id="ARBA00004567"/>
    </source>
</evidence>
<dbReference type="GO" id="GO:0006606">
    <property type="term" value="P:protein import into nucleus"/>
    <property type="evidence" value="ECO:0007669"/>
    <property type="project" value="TreeGrafter"/>
</dbReference>
<evidence type="ECO:0000313" key="25">
    <source>
        <dbReference type="Proteomes" id="UP000009046"/>
    </source>
</evidence>
<dbReference type="FunFam" id="4.10.1060.10:FF:000003">
    <property type="entry name" value="E3 SUMO-protein ligase RanBP2"/>
    <property type="match status" value="2"/>
</dbReference>
<dbReference type="RefSeq" id="XP_002430809.1">
    <property type="nucleotide sequence ID" value="XM_002430764.1"/>
</dbReference>
<dbReference type="PANTHER" id="PTHR23193">
    <property type="entry name" value="NUCLEAR PORE COMPLEX PROTEIN NUP"/>
    <property type="match status" value="1"/>
</dbReference>
<keyword evidence="12" id="KW-0238">DNA-binding</keyword>
<protein>
    <recommendedName>
        <fullName evidence="17">Nuclear pore complex protein Nup153</fullName>
    </recommendedName>
    <alternativeName>
        <fullName evidence="19">153 kDa nucleoporin</fullName>
    </alternativeName>
    <alternativeName>
        <fullName evidence="18">Nucleoporin Nup153</fullName>
    </alternativeName>
</protein>